<dbReference type="Proteomes" id="UP000011602">
    <property type="component" value="Unassembled WGS sequence"/>
</dbReference>
<dbReference type="AlphaFoldDB" id="L9WW44"/>
<dbReference type="PATRIC" id="fig|1227499.3.peg.2888"/>
<evidence type="ECO:0000313" key="1">
    <source>
        <dbReference type="EMBL" id="ELY53406.1"/>
    </source>
</evidence>
<reference evidence="1 2" key="1">
    <citation type="journal article" date="2014" name="PLoS Genet.">
        <title>Phylogenetically driven sequencing of extremely halophilic archaea reveals strategies for static and dynamic osmo-response.</title>
        <authorList>
            <person name="Becker E.A."/>
            <person name="Seitzer P.M."/>
            <person name="Tritt A."/>
            <person name="Larsen D."/>
            <person name="Krusor M."/>
            <person name="Yao A.I."/>
            <person name="Wu D."/>
            <person name="Madern D."/>
            <person name="Eisen J.A."/>
            <person name="Darling A.E."/>
            <person name="Facciotti M.T."/>
        </authorList>
    </citation>
    <scope>NUCLEOTIDE SEQUENCE [LARGE SCALE GENOMIC DNA]</scope>
    <source>
        <strain evidence="1 2">JCM 12255</strain>
    </source>
</reference>
<proteinExistence type="predicted"/>
<evidence type="ECO:0000313" key="2">
    <source>
        <dbReference type="Proteomes" id="UP000011602"/>
    </source>
</evidence>
<dbReference type="eggNOG" id="arCOG11192">
    <property type="taxonomic scope" value="Archaea"/>
</dbReference>
<sequence>MSIDGWRSPVAGVTDRWRGLERDWQSVVVGATIVALVGTLEIPIPW</sequence>
<dbReference type="EMBL" id="AOHZ01000066">
    <property type="protein sequence ID" value="ELY53406.1"/>
    <property type="molecule type" value="Genomic_DNA"/>
</dbReference>
<dbReference type="RefSeq" id="WP_007260087.1">
    <property type="nucleotide sequence ID" value="NZ_AOHZ01000066.1"/>
</dbReference>
<dbReference type="OrthoDB" id="180691at2157"/>
<keyword evidence="2" id="KW-1185">Reference proteome</keyword>
<name>L9WW44_9EURY</name>
<comment type="caution">
    <text evidence="1">The sequence shown here is derived from an EMBL/GenBank/DDBJ whole genome shotgun (WGS) entry which is preliminary data.</text>
</comment>
<organism evidence="1 2">
    <name type="scientific">Natronolimnohabitans innermongolicus JCM 12255</name>
    <dbReference type="NCBI Taxonomy" id="1227499"/>
    <lineage>
        <taxon>Archaea</taxon>
        <taxon>Methanobacteriati</taxon>
        <taxon>Methanobacteriota</taxon>
        <taxon>Stenosarchaea group</taxon>
        <taxon>Halobacteria</taxon>
        <taxon>Halobacteriales</taxon>
        <taxon>Natrialbaceae</taxon>
        <taxon>Natronolimnohabitans</taxon>
    </lineage>
</organism>
<dbReference type="STRING" id="1227499.C493_14088"/>
<accession>L9WW44</accession>
<protein>
    <submittedName>
        <fullName evidence="1">Uncharacterized protein</fullName>
    </submittedName>
</protein>
<gene>
    <name evidence="1" type="ORF">C493_14088</name>
</gene>